<keyword evidence="4" id="KW-1185">Reference proteome</keyword>
<comment type="caution">
    <text evidence="3">The sequence shown here is derived from an EMBL/GenBank/DDBJ whole genome shotgun (WGS) entry which is preliminary data.</text>
</comment>
<feature type="transmembrane region" description="Helical" evidence="2">
    <location>
        <begin position="296"/>
        <end position="315"/>
    </location>
</feature>
<keyword evidence="2" id="KW-1133">Transmembrane helix</keyword>
<evidence type="ECO:0000256" key="2">
    <source>
        <dbReference type="SAM" id="Phobius"/>
    </source>
</evidence>
<feature type="transmembrane region" description="Helical" evidence="2">
    <location>
        <begin position="253"/>
        <end position="276"/>
    </location>
</feature>
<evidence type="ECO:0000313" key="4">
    <source>
        <dbReference type="Proteomes" id="UP001648503"/>
    </source>
</evidence>
<reference evidence="3 4" key="1">
    <citation type="submission" date="2021-02" db="EMBL/GenBank/DDBJ databases">
        <title>Variation within the Batrachochytrium salamandrivorans European outbreak.</title>
        <authorList>
            <person name="Kelly M."/>
            <person name="Pasmans F."/>
            <person name="Shea T.P."/>
            <person name="Munoz J.F."/>
            <person name="Carranza S."/>
            <person name="Cuomo C.A."/>
            <person name="Martel A."/>
        </authorList>
    </citation>
    <scope>NUCLEOTIDE SEQUENCE [LARGE SCALE GENOMIC DNA]</scope>
    <source>
        <strain evidence="3 4">AMFP18/2</strain>
    </source>
</reference>
<feature type="transmembrane region" description="Helical" evidence="2">
    <location>
        <begin position="344"/>
        <end position="365"/>
    </location>
</feature>
<feature type="compositionally biased region" description="Polar residues" evidence="1">
    <location>
        <begin position="114"/>
        <end position="126"/>
    </location>
</feature>
<evidence type="ECO:0000256" key="1">
    <source>
        <dbReference type="SAM" id="MobiDB-lite"/>
    </source>
</evidence>
<organism evidence="3 4">
    <name type="scientific">Batrachochytrium salamandrivorans</name>
    <dbReference type="NCBI Taxonomy" id="1357716"/>
    <lineage>
        <taxon>Eukaryota</taxon>
        <taxon>Fungi</taxon>
        <taxon>Fungi incertae sedis</taxon>
        <taxon>Chytridiomycota</taxon>
        <taxon>Chytridiomycota incertae sedis</taxon>
        <taxon>Chytridiomycetes</taxon>
        <taxon>Rhizophydiales</taxon>
        <taxon>Rhizophydiales incertae sedis</taxon>
        <taxon>Batrachochytrium</taxon>
    </lineage>
</organism>
<keyword evidence="2" id="KW-0472">Membrane</keyword>
<evidence type="ECO:0008006" key="5">
    <source>
        <dbReference type="Google" id="ProtNLM"/>
    </source>
</evidence>
<dbReference type="EMBL" id="JAFCIX010000026">
    <property type="protein sequence ID" value="KAH6600851.1"/>
    <property type="molecule type" value="Genomic_DNA"/>
</dbReference>
<feature type="transmembrane region" description="Helical" evidence="2">
    <location>
        <begin position="20"/>
        <end position="41"/>
    </location>
</feature>
<evidence type="ECO:0000313" key="3">
    <source>
        <dbReference type="EMBL" id="KAH6600851.1"/>
    </source>
</evidence>
<keyword evidence="2" id="KW-0812">Transmembrane</keyword>
<feature type="region of interest" description="Disordered" evidence="1">
    <location>
        <begin position="95"/>
        <end position="126"/>
    </location>
</feature>
<protein>
    <recommendedName>
        <fullName evidence="5">CSC1/OSCA1-like 7TM region domain-containing protein</fullName>
    </recommendedName>
</protein>
<dbReference type="Proteomes" id="UP001648503">
    <property type="component" value="Unassembled WGS sequence"/>
</dbReference>
<proteinExistence type="predicted"/>
<accession>A0ABQ8FQH3</accession>
<gene>
    <name evidence="3" type="ORF">BASA50_002019</name>
</gene>
<sequence length="517" mass="57210">MGSPSDSEFTVDLNGFGDVPQYYLSMISIAFVLPCFMYGCYTIATAPPPSRTIAPCWVKRKYAAEAAEKDAIINGVDFSVASQVGLHTVRKPKAAYIPSPSPAPPPSVGGDTIQAESKSSKSGLSEQDVQINKGWLLKKGASSNQADADKCKPIKGFAHLPFSERFLRRCIFVLSPNAIIWFLNLAFGSAQLVLCTVSLAHWSIAFNNKFDIYQSVIDWNTLPLVEVIHTLQHITQSVYFIASIWTKHRLVRLLPGASSGFIVWGTSIFISMVAIVPSIPQLAPALRVEPETLENAAILMLAFCMSILAWIYVYLSIRNIKAATLSYTHTLHIIKSNRLLNWWLIIRPLILVGTIFIPLSFILISGKELDLSAYAAFIIVADFLFEYQQIQRGLFGILVREISLPPNVRRKLDQTVSPGDSYINDADWGDNLDDCPQDFEFESGQREFTHYDFGEEGGGDIESGTDRGNRVSSVSSVSLSLDEVVHDDDAISHDYSTRSELHASVDMHPTVVLALPR</sequence>
<name>A0ABQ8FQH3_9FUNG</name>